<dbReference type="EMBL" id="QJNU01000418">
    <property type="protein sequence ID" value="RYO99500.1"/>
    <property type="molecule type" value="Genomic_DNA"/>
</dbReference>
<sequence length="148" mass="15876">MSVSISSAVSIHLVRARQDRSACPTDSLNGYAEGVAHDIEERFREPRSPTRTPEPGVEQRVLARGRLTTAASPHPSSRAYAGLGRRGRSRRGPPASAGLSCPHHRTRTSRARARRRSSDRRTAPPAAAAVELGQLLALGAVEVLAREG</sequence>
<feature type="region of interest" description="Disordered" evidence="1">
    <location>
        <begin position="17"/>
        <end position="126"/>
    </location>
</feature>
<accession>A0A4Q4T446</accession>
<reference evidence="2 3" key="1">
    <citation type="submission" date="2018-06" db="EMBL/GenBank/DDBJ databases">
        <title>Complete Genomes of Monosporascus.</title>
        <authorList>
            <person name="Robinson A.J."/>
            <person name="Natvig D.O."/>
        </authorList>
    </citation>
    <scope>NUCLEOTIDE SEQUENCE [LARGE SCALE GENOMIC DNA]</scope>
    <source>
        <strain evidence="2 3">CBS 110550</strain>
    </source>
</reference>
<name>A0A4Q4T446_9PEZI</name>
<dbReference type="Proteomes" id="UP000293360">
    <property type="component" value="Unassembled WGS sequence"/>
</dbReference>
<organism evidence="2 3">
    <name type="scientific">Monosporascus ibericus</name>
    <dbReference type="NCBI Taxonomy" id="155417"/>
    <lineage>
        <taxon>Eukaryota</taxon>
        <taxon>Fungi</taxon>
        <taxon>Dikarya</taxon>
        <taxon>Ascomycota</taxon>
        <taxon>Pezizomycotina</taxon>
        <taxon>Sordariomycetes</taxon>
        <taxon>Xylariomycetidae</taxon>
        <taxon>Xylariales</taxon>
        <taxon>Xylariales incertae sedis</taxon>
        <taxon>Monosporascus</taxon>
    </lineage>
</organism>
<feature type="compositionally biased region" description="Basic residues" evidence="1">
    <location>
        <begin position="102"/>
        <end position="118"/>
    </location>
</feature>
<evidence type="ECO:0000313" key="3">
    <source>
        <dbReference type="Proteomes" id="UP000293360"/>
    </source>
</evidence>
<proteinExistence type="predicted"/>
<feature type="compositionally biased region" description="Basic and acidic residues" evidence="1">
    <location>
        <begin position="35"/>
        <end position="48"/>
    </location>
</feature>
<protein>
    <submittedName>
        <fullName evidence="2">Uncharacterized protein</fullName>
    </submittedName>
</protein>
<evidence type="ECO:0000313" key="2">
    <source>
        <dbReference type="EMBL" id="RYO99500.1"/>
    </source>
</evidence>
<gene>
    <name evidence="2" type="ORF">DL764_006791</name>
</gene>
<dbReference type="AlphaFoldDB" id="A0A4Q4T446"/>
<keyword evidence="3" id="KW-1185">Reference proteome</keyword>
<evidence type="ECO:0000256" key="1">
    <source>
        <dbReference type="SAM" id="MobiDB-lite"/>
    </source>
</evidence>
<comment type="caution">
    <text evidence="2">The sequence shown here is derived from an EMBL/GenBank/DDBJ whole genome shotgun (WGS) entry which is preliminary data.</text>
</comment>